<evidence type="ECO:0000256" key="6">
    <source>
        <dbReference type="PROSITE-ProRule" id="PRU00042"/>
    </source>
</evidence>
<keyword evidence="5 7" id="KW-0238">DNA-binding</keyword>
<evidence type="ECO:0000259" key="10">
    <source>
        <dbReference type="PROSITE" id="PS50157"/>
    </source>
</evidence>
<feature type="domain" description="C2H2-type" evidence="10">
    <location>
        <begin position="593"/>
        <end position="620"/>
    </location>
</feature>
<dbReference type="InterPro" id="IPR013087">
    <property type="entry name" value="Znf_C2H2_type"/>
</dbReference>
<feature type="coiled-coil region" evidence="9">
    <location>
        <begin position="856"/>
        <end position="883"/>
    </location>
</feature>
<feature type="domain" description="THAP-type" evidence="11">
    <location>
        <begin position="1"/>
        <end position="84"/>
    </location>
</feature>
<feature type="domain" description="THAP-type" evidence="11">
    <location>
        <begin position="651"/>
        <end position="732"/>
    </location>
</feature>
<dbReference type="SUPFAM" id="SSF57716">
    <property type="entry name" value="Glucocorticoid receptor-like (DNA-binding domain)"/>
    <property type="match status" value="2"/>
</dbReference>
<dbReference type="SMART" id="SM00692">
    <property type="entry name" value="DM3"/>
    <property type="match status" value="1"/>
</dbReference>
<keyword evidence="1 8" id="KW-0479">Metal-binding</keyword>
<dbReference type="OrthoDB" id="7722456at2759"/>
<reference evidence="13 14" key="1">
    <citation type="submission" date="2015-04" db="EMBL/GenBank/DDBJ databases">
        <authorList>
            <person name="Syromyatnikov M.Y."/>
            <person name="Popov V.N."/>
        </authorList>
    </citation>
    <scope>NUCLEOTIDE SEQUENCE [LARGE SCALE GENOMIC DNA]</scope>
</reference>
<dbReference type="Pfam" id="PF12874">
    <property type="entry name" value="zf-met"/>
    <property type="match status" value="1"/>
</dbReference>
<evidence type="ECO:0000256" key="1">
    <source>
        <dbReference type="ARBA" id="ARBA00022723"/>
    </source>
</evidence>
<sequence length="1322" mass="153871">MGGRRCAVVGCKSRTVKKGEQGVHFYRIPKEQPWKDIWTTFTRRGSDFEVKKFTSICHEHFAASAFDYKKKLTLLQKNAVPTIFKRDTLNGLETVVLTFDRSVLHYVETDTLLNPAYDKEKRIQEILEKRNTKLKEILQLCRFCSDSGDGFLQINTLKDYSINPTEMMNLLGIASDKDIFSNLTCEECFQQIIIIDGYRKRCQRAQHNLNEEIKVLDVNLEKISKMCVDGSSWMKTETWDDDDDDADDDYFLNDINVRESEANSKEYKQEQDFHEIILKEEGNDVSSSDANLKDFLTLSDENLYDHITGFEQIETLTGSNPFCDTEMKSKKATKSTAKSKTPKKTKGINETCAKITLKVVKVKNETMLCQESKQETFGHEQRIIPMKKRPHNLKTYECFFCGIRFDGQDAWRRHDCQQKILRCEIENCGKSFVAISGFNQHIQHLHKLPKLSRFFCASCKVSMVRTEEDFKKHLRECENNVISSASCQPITCEICGKLCPSQKSFAVHLLFHKNGETYTPPKKWKPKKKGIFMCDSCGKSFEYARNLREHIQRMHKEPDPNPIIYTCDFCGKTRTNRRLLSKHIRNVHTSQPTPCRVCGKIFRNKPLLQAHMIYHKDYKRIHFCPMCPEKPPYVTAVALKRHQESAHGLGQGYQCEICLETFRTTPGLSNHKNTVHNVYRYKAQGYAKEYLDSKNLYPGGSSTICEVHFKKECFVEKKDRVHLSKTAVPTIFIRPTSLIGLEMSEVPYDEVNHQYYGQQSIDLLQNKSSDKEEEEEVLLTKRQQKLDEVKSLCRFCFSFNSKDDRKCVPMSKLESYSIDLKQFMTFLELSLETKDNFGNLVCEQCFQQIVEIDMFKKKCKQTYDEVYTEIQEIENKILEVRATKSNNKSWFHNDLSFTDFEQQNDPQTEAPTSIEILEEHLVEDSDFDDDYNQYAHPSTDNQTMPIDHTDDLIEEIHDGYKVIYQQIPEENICNNETILEESLKVCDQDINIQVLTDDNVKQEKLKEIPQGVDVYDIGSTDDIIKNPERNRFCFRIYECFFCKMKFAGRKTYVAHKCSVTEVKCEQCEKVFNRIQSYNSHVSHVHGSLPVSKHFCPLCKTVIMATLNQFKQHRRQCNKEVKNQPIECEVCGKVCNNLKGYTIHKLFHDTRNFTTSSGEKIVSQGLNVYKGLAICELCGKDFQSSVGYRMHKRNVHRIGQAEDETFQCHVCSKICPTKRSLFDHMRNTHRVQHSQCNVCNKIFRTKVLLKKHMIYHDETKRIYKCKLCPDKPGYFTNVALKRHQKSHVGSRDYRCDFPLCESAYTTNHQLKLHKINKHASIFN</sequence>
<gene>
    <name evidence="13" type="ORF">CLUMA_CG021004</name>
</gene>
<feature type="domain" description="C2H2-type" evidence="10">
    <location>
        <begin position="565"/>
        <end position="593"/>
    </location>
</feature>
<dbReference type="SMART" id="SM00355">
    <property type="entry name" value="ZnF_C2H2"/>
    <property type="match status" value="16"/>
</dbReference>
<feature type="binding site" evidence="8">
    <location>
        <position position="796"/>
    </location>
    <ligand>
        <name>Zn(2+)</name>
        <dbReference type="ChEBI" id="CHEBI:29105"/>
    </ligand>
</feature>
<feature type="domain" description="ZAD" evidence="12">
    <location>
        <begin position="791"/>
        <end position="869"/>
    </location>
</feature>
<evidence type="ECO:0000256" key="5">
    <source>
        <dbReference type="ARBA" id="ARBA00023125"/>
    </source>
</evidence>
<keyword evidence="9" id="KW-0175">Coiled coil</keyword>
<feature type="domain" description="C2H2-type" evidence="10">
    <location>
        <begin position="1205"/>
        <end position="1233"/>
    </location>
</feature>
<dbReference type="GO" id="GO:0000977">
    <property type="term" value="F:RNA polymerase II transcription regulatory region sequence-specific DNA binding"/>
    <property type="evidence" value="ECO:0007669"/>
    <property type="project" value="TreeGrafter"/>
</dbReference>
<evidence type="ECO:0000259" key="12">
    <source>
        <dbReference type="PROSITE" id="PS51915"/>
    </source>
</evidence>
<evidence type="ECO:0000313" key="14">
    <source>
        <dbReference type="Proteomes" id="UP000183832"/>
    </source>
</evidence>
<keyword evidence="14" id="KW-1185">Reference proteome</keyword>
<keyword evidence="4 8" id="KW-0862">Zinc</keyword>
<keyword evidence="3 6" id="KW-0863">Zinc-finger</keyword>
<feature type="domain" description="C2H2-type" evidence="10">
    <location>
        <begin position="532"/>
        <end position="560"/>
    </location>
</feature>
<dbReference type="GO" id="GO:0005634">
    <property type="term" value="C:nucleus"/>
    <property type="evidence" value="ECO:0007669"/>
    <property type="project" value="InterPro"/>
</dbReference>
<dbReference type="InterPro" id="IPR012934">
    <property type="entry name" value="Znf_AD"/>
</dbReference>
<dbReference type="InterPro" id="IPR036236">
    <property type="entry name" value="Znf_C2H2_sf"/>
</dbReference>
<protein>
    <submittedName>
        <fullName evidence="13">CLUMA_CG021004, isoform A</fullName>
    </submittedName>
</protein>
<organism evidence="13 14">
    <name type="scientific">Clunio marinus</name>
    <dbReference type="NCBI Taxonomy" id="568069"/>
    <lineage>
        <taxon>Eukaryota</taxon>
        <taxon>Metazoa</taxon>
        <taxon>Ecdysozoa</taxon>
        <taxon>Arthropoda</taxon>
        <taxon>Hexapoda</taxon>
        <taxon>Insecta</taxon>
        <taxon>Pterygota</taxon>
        <taxon>Neoptera</taxon>
        <taxon>Endopterygota</taxon>
        <taxon>Diptera</taxon>
        <taxon>Nematocera</taxon>
        <taxon>Chironomoidea</taxon>
        <taxon>Chironomidae</taxon>
        <taxon>Clunio</taxon>
    </lineage>
</organism>
<feature type="domain" description="C2H2-type" evidence="10">
    <location>
        <begin position="1062"/>
        <end position="1085"/>
    </location>
</feature>
<feature type="binding site" evidence="8">
    <location>
        <position position="793"/>
    </location>
    <ligand>
        <name>Zn(2+)</name>
        <dbReference type="ChEBI" id="CHEBI:29105"/>
    </ligand>
</feature>
<dbReference type="PANTHER" id="PTHR24379:SF127">
    <property type="entry name" value="BLOODY FINGERS-RELATED"/>
    <property type="match status" value="1"/>
</dbReference>
<dbReference type="PROSITE" id="PS00028">
    <property type="entry name" value="ZINC_FINGER_C2H2_1"/>
    <property type="match status" value="11"/>
</dbReference>
<evidence type="ECO:0000256" key="4">
    <source>
        <dbReference type="ARBA" id="ARBA00022833"/>
    </source>
</evidence>
<dbReference type="Gene3D" id="3.30.160.60">
    <property type="entry name" value="Classic Zinc Finger"/>
    <property type="match status" value="7"/>
</dbReference>
<feature type="domain" description="C2H2-type" evidence="10">
    <location>
        <begin position="1233"/>
        <end position="1260"/>
    </location>
</feature>
<dbReference type="Pfam" id="PF05485">
    <property type="entry name" value="THAP"/>
    <property type="match status" value="1"/>
</dbReference>
<dbReference type="SMART" id="SM00980">
    <property type="entry name" value="THAP"/>
    <property type="match status" value="2"/>
</dbReference>
<evidence type="ECO:0000313" key="13">
    <source>
        <dbReference type="EMBL" id="CRL07926.1"/>
    </source>
</evidence>
<feature type="binding site" evidence="8">
    <location>
        <position position="842"/>
    </location>
    <ligand>
        <name>Zn(2+)</name>
        <dbReference type="ChEBI" id="CHEBI:29105"/>
    </ligand>
</feature>
<feature type="domain" description="C2H2-type" evidence="10">
    <location>
        <begin position="653"/>
        <end position="681"/>
    </location>
</feature>
<dbReference type="PROSITE" id="PS51915">
    <property type="entry name" value="ZAD"/>
    <property type="match status" value="1"/>
</dbReference>
<keyword evidence="2" id="KW-0677">Repeat</keyword>
<dbReference type="SMART" id="SM00868">
    <property type="entry name" value="zf-AD"/>
    <property type="match status" value="3"/>
</dbReference>
<dbReference type="EMBL" id="CVRI01000074">
    <property type="protein sequence ID" value="CRL07926.1"/>
    <property type="molecule type" value="Genomic_DNA"/>
</dbReference>
<dbReference type="SUPFAM" id="SSF57667">
    <property type="entry name" value="beta-beta-alpha zinc fingers"/>
    <property type="match status" value="4"/>
</dbReference>
<evidence type="ECO:0000259" key="11">
    <source>
        <dbReference type="PROSITE" id="PS50950"/>
    </source>
</evidence>
<evidence type="ECO:0000256" key="2">
    <source>
        <dbReference type="ARBA" id="ARBA00022737"/>
    </source>
</evidence>
<dbReference type="PROSITE" id="PS50157">
    <property type="entry name" value="ZINC_FINGER_C2H2_2"/>
    <property type="match status" value="9"/>
</dbReference>
<dbReference type="PANTHER" id="PTHR24379">
    <property type="entry name" value="KRAB AND ZINC FINGER DOMAIN-CONTAINING"/>
    <property type="match status" value="1"/>
</dbReference>
<dbReference type="GO" id="GO:0008270">
    <property type="term" value="F:zinc ion binding"/>
    <property type="evidence" value="ECO:0007669"/>
    <property type="project" value="UniProtKB-UniRule"/>
</dbReference>
<dbReference type="GO" id="GO:0000981">
    <property type="term" value="F:DNA-binding transcription factor activity, RNA polymerase II-specific"/>
    <property type="evidence" value="ECO:0007669"/>
    <property type="project" value="TreeGrafter"/>
</dbReference>
<feature type="domain" description="C2H2-type" evidence="10">
    <location>
        <begin position="421"/>
        <end position="451"/>
    </location>
</feature>
<evidence type="ECO:0000256" key="3">
    <source>
        <dbReference type="ARBA" id="ARBA00022771"/>
    </source>
</evidence>
<feature type="domain" description="C2H2-type" evidence="10">
    <location>
        <begin position="1172"/>
        <end position="1195"/>
    </location>
</feature>
<evidence type="ECO:0000256" key="8">
    <source>
        <dbReference type="PROSITE-ProRule" id="PRU01263"/>
    </source>
</evidence>
<accession>A0A1J1J8V1</accession>
<proteinExistence type="predicted"/>
<evidence type="ECO:0000256" key="7">
    <source>
        <dbReference type="PROSITE-ProRule" id="PRU00309"/>
    </source>
</evidence>
<name>A0A1J1J8V1_9DIPT</name>
<feature type="binding site" evidence="8">
    <location>
        <position position="845"/>
    </location>
    <ligand>
        <name>Zn(2+)</name>
        <dbReference type="ChEBI" id="CHEBI:29105"/>
    </ligand>
</feature>
<dbReference type="InterPro" id="IPR006612">
    <property type="entry name" value="THAP_Znf"/>
</dbReference>
<dbReference type="Pfam" id="PF00096">
    <property type="entry name" value="zf-C2H2"/>
    <property type="match status" value="4"/>
</dbReference>
<dbReference type="PROSITE" id="PS50950">
    <property type="entry name" value="ZF_THAP"/>
    <property type="match status" value="2"/>
</dbReference>
<dbReference type="Proteomes" id="UP000183832">
    <property type="component" value="Unassembled WGS sequence"/>
</dbReference>
<evidence type="ECO:0000256" key="9">
    <source>
        <dbReference type="SAM" id="Coils"/>
    </source>
</evidence>